<feature type="binding site" evidence="7">
    <location>
        <position position="250"/>
    </location>
    <ligand>
        <name>D-glyceraldehyde 3-phosphate</name>
        <dbReference type="ChEBI" id="CHEBI:59776"/>
    </ligand>
</feature>
<name>A0A6U0B9D9_9CHLO</name>
<gene>
    <name evidence="12" type="ORF">PPRO1471_LOCUS4042</name>
    <name evidence="13" type="ORF">PPROV_000816500</name>
</gene>
<comment type="similarity">
    <text evidence="2 10">Belongs to the glyceraldehyde-3-phosphate dehydrogenase family.</text>
</comment>
<sequence length="354" mass="37979">MAPIKVGLNGFGRIGRLAFRLMFEHPDVFEVVHVNEFPGVGESCAYLAQFDSVHGTWADVNVEFDAGSSNLVVSMKDGRVCRVKCSCHEKPADVPWAESGVAMIMECTGVHLTRASLAPYFACGVKKVVVSAPVKDAESPVLNIVYGVNHGLYDASKDHIVTAASCTTNCLAPVVKVIHEKLGIVRGSITTIHDVTNTQMMLDATNAKKSDLRRARSGMVNLAPTSTGSATAIALIFPELKGKLNGVAVRVPLTNASLTDSVFEVSRGTTIEEVNGFLKEAATSPDHALHGILGYETRPLVSTDYINDRRSGIVDAPSTMVVDGSHVKILTWYDNEMGYSARMVDVARMVAASL</sequence>
<dbReference type="InterPro" id="IPR052978">
    <property type="entry name" value="GAP_dehydrogenase"/>
</dbReference>
<dbReference type="Gene3D" id="3.30.360.10">
    <property type="entry name" value="Dihydrodipicolinate Reductase, domain 2"/>
    <property type="match status" value="1"/>
</dbReference>
<dbReference type="Gene3D" id="3.40.50.720">
    <property type="entry name" value="NAD(P)-binding Rossmann-like Domain"/>
    <property type="match status" value="1"/>
</dbReference>
<dbReference type="GO" id="GO:0051287">
    <property type="term" value="F:NAD binding"/>
    <property type="evidence" value="ECO:0007669"/>
    <property type="project" value="InterPro"/>
</dbReference>
<evidence type="ECO:0000256" key="1">
    <source>
        <dbReference type="ARBA" id="ARBA00005215"/>
    </source>
</evidence>
<keyword evidence="14" id="KW-1185">Reference proteome</keyword>
<comment type="catalytic activity">
    <reaction evidence="5">
        <text>D-glyceraldehyde 3-phosphate + phosphate + NADP(+) = (2R)-3-phospho-glyceroyl phosphate + NADPH + H(+)</text>
        <dbReference type="Rhea" id="RHEA:10296"/>
        <dbReference type="ChEBI" id="CHEBI:15378"/>
        <dbReference type="ChEBI" id="CHEBI:43474"/>
        <dbReference type="ChEBI" id="CHEBI:57604"/>
        <dbReference type="ChEBI" id="CHEBI:57783"/>
        <dbReference type="ChEBI" id="CHEBI:58349"/>
        <dbReference type="ChEBI" id="CHEBI:59776"/>
        <dbReference type="EC" id="1.2.1.13"/>
    </reaction>
</comment>
<evidence type="ECO:0000256" key="10">
    <source>
        <dbReference type="RuleBase" id="RU000397"/>
    </source>
</evidence>
<evidence type="ECO:0000313" key="14">
    <source>
        <dbReference type="Proteomes" id="UP000660262"/>
    </source>
</evidence>
<reference evidence="13" key="1">
    <citation type="submission" date="2020-10" db="EMBL/GenBank/DDBJ databases">
        <title>Unveiling of a novel bifunctional photoreceptor, Dualchrome1, isolated from a cosmopolitan green alga.</title>
        <authorList>
            <person name="Suzuki S."/>
            <person name="Kawachi M."/>
        </authorList>
    </citation>
    <scope>NUCLEOTIDE SEQUENCE</scope>
    <source>
        <strain evidence="13">NIES 2893</strain>
    </source>
</reference>
<dbReference type="CDD" id="cd05214">
    <property type="entry name" value="GAPDH_I_N"/>
    <property type="match status" value="1"/>
</dbReference>
<dbReference type="InterPro" id="IPR020830">
    <property type="entry name" value="GlycerAld_3-P_DH_AS"/>
</dbReference>
<evidence type="ECO:0000256" key="5">
    <source>
        <dbReference type="ARBA" id="ARBA00052787"/>
    </source>
</evidence>
<evidence type="ECO:0000256" key="3">
    <source>
        <dbReference type="ARBA" id="ARBA00023002"/>
    </source>
</evidence>
<organism evidence="12">
    <name type="scientific">Pycnococcus provasolii</name>
    <dbReference type="NCBI Taxonomy" id="41880"/>
    <lineage>
        <taxon>Eukaryota</taxon>
        <taxon>Viridiplantae</taxon>
        <taxon>Chlorophyta</taxon>
        <taxon>Pseudoscourfieldiophyceae</taxon>
        <taxon>Pseudoscourfieldiales</taxon>
        <taxon>Pycnococcaceae</taxon>
        <taxon>Pycnococcus</taxon>
    </lineage>
</organism>
<proteinExistence type="inferred from homology"/>
<dbReference type="Pfam" id="PF02800">
    <property type="entry name" value="Gp_dh_C"/>
    <property type="match status" value="1"/>
</dbReference>
<evidence type="ECO:0000256" key="6">
    <source>
        <dbReference type="PIRSR" id="PIRSR000149-1"/>
    </source>
</evidence>
<dbReference type="PANTHER" id="PTHR42955:SF1">
    <property type="entry name" value="GLYCERALDEHYDE-3-PHOSPHATE DEHYDROGENASE"/>
    <property type="match status" value="1"/>
</dbReference>
<dbReference type="PROSITE" id="PS00071">
    <property type="entry name" value="GAPDH"/>
    <property type="match status" value="1"/>
</dbReference>
<evidence type="ECO:0000313" key="12">
    <source>
        <dbReference type="EMBL" id="CAD9377248.1"/>
    </source>
</evidence>
<keyword evidence="8" id="KW-0547">Nucleotide-binding</keyword>
<evidence type="ECO:0000259" key="11">
    <source>
        <dbReference type="SMART" id="SM00846"/>
    </source>
</evidence>
<dbReference type="EC" id="1.2.1.13" evidence="4"/>
<feature type="binding site" evidence="8">
    <location>
        <begin position="13"/>
        <end position="14"/>
    </location>
    <ligand>
        <name>NAD(+)</name>
        <dbReference type="ChEBI" id="CHEBI:57540"/>
    </ligand>
</feature>
<dbReference type="EMBL" id="HBGR01005984">
    <property type="protein sequence ID" value="CAD9377248.1"/>
    <property type="molecule type" value="Transcribed_RNA"/>
</dbReference>
<keyword evidence="8" id="KW-0520">NAD</keyword>
<dbReference type="SUPFAM" id="SSF51735">
    <property type="entry name" value="NAD(P)-binding Rossmann-fold domains"/>
    <property type="match status" value="1"/>
</dbReference>
<feature type="site" description="Activates thiol group during catalysis" evidence="9">
    <location>
        <position position="193"/>
    </location>
</feature>
<comment type="pathway">
    <text evidence="1">Carbohydrate biosynthesis; Calvin cycle.</text>
</comment>
<dbReference type="Pfam" id="PF00044">
    <property type="entry name" value="Gp_dh_N"/>
    <property type="match status" value="1"/>
</dbReference>
<dbReference type="SMART" id="SM00846">
    <property type="entry name" value="Gp_dh_N"/>
    <property type="match status" value="1"/>
</dbReference>
<evidence type="ECO:0000313" key="13">
    <source>
        <dbReference type="EMBL" id="GHP09430.1"/>
    </source>
</evidence>
<accession>A0A6U0B9D9</accession>
<dbReference type="PANTHER" id="PTHR42955">
    <property type="entry name" value="GLYCERALDEHYDE-3-PHOSPHATE DEHYDROGENASE"/>
    <property type="match status" value="1"/>
</dbReference>
<evidence type="ECO:0000256" key="7">
    <source>
        <dbReference type="PIRSR" id="PIRSR000149-2"/>
    </source>
</evidence>
<keyword evidence="3" id="KW-0560">Oxidoreductase</keyword>
<dbReference type="InterPro" id="IPR020828">
    <property type="entry name" value="GlycerAld_3-P_DH_NAD(P)-bd"/>
</dbReference>
<feature type="active site" description="Nucleophile" evidence="6">
    <location>
        <position position="166"/>
    </location>
</feature>
<dbReference type="InterPro" id="IPR054835">
    <property type="entry name" value="G3PDH_Arsen"/>
</dbReference>
<feature type="domain" description="Glyceraldehyde 3-phosphate dehydrogenase NAD(P) binding" evidence="11">
    <location>
        <begin position="4"/>
        <end position="166"/>
    </location>
</feature>
<dbReference type="NCBIfam" id="NF033735">
    <property type="entry name" value="G3PDH_Arsen"/>
    <property type="match status" value="1"/>
</dbReference>
<dbReference type="InterPro" id="IPR020829">
    <property type="entry name" value="GlycerAld_3-P_DH_cat"/>
</dbReference>
<dbReference type="EMBL" id="BNJQ01000025">
    <property type="protein sequence ID" value="GHP09430.1"/>
    <property type="molecule type" value="Genomic_DNA"/>
</dbReference>
<dbReference type="PIRSF" id="PIRSF000149">
    <property type="entry name" value="GAP_DH"/>
    <property type="match status" value="1"/>
</dbReference>
<reference evidence="12" key="2">
    <citation type="submission" date="2021-01" db="EMBL/GenBank/DDBJ databases">
        <authorList>
            <person name="Corre E."/>
            <person name="Pelletier E."/>
            <person name="Niang G."/>
            <person name="Scheremetjew M."/>
            <person name="Finn R."/>
            <person name="Kale V."/>
            <person name="Holt S."/>
            <person name="Cochrane G."/>
            <person name="Meng A."/>
            <person name="Brown T."/>
            <person name="Cohen L."/>
        </authorList>
    </citation>
    <scope>NUCLEOTIDE SEQUENCE</scope>
    <source>
        <strain evidence="12">RCC733</strain>
    </source>
</reference>
<dbReference type="InterPro" id="IPR036291">
    <property type="entry name" value="NAD(P)-bd_dom_sf"/>
</dbReference>
<dbReference type="Proteomes" id="UP000660262">
    <property type="component" value="Unassembled WGS sequence"/>
</dbReference>
<protein>
    <recommendedName>
        <fullName evidence="4">glyceraldehyde-3-phosphate dehydrogenase (NADP(+)) (phosphorylating)</fullName>
        <ecNumber evidence="4">1.2.1.13</ecNumber>
    </recommendedName>
</protein>
<evidence type="ECO:0000256" key="9">
    <source>
        <dbReference type="PIRSR" id="PIRSR000149-4"/>
    </source>
</evidence>
<feature type="binding site" evidence="7">
    <location>
        <begin position="165"/>
        <end position="167"/>
    </location>
    <ligand>
        <name>D-glyceraldehyde 3-phosphate</name>
        <dbReference type="ChEBI" id="CHEBI:59776"/>
    </ligand>
</feature>
<evidence type="ECO:0000256" key="4">
    <source>
        <dbReference type="ARBA" id="ARBA00039137"/>
    </source>
</evidence>
<feature type="binding site" evidence="7">
    <location>
        <begin position="227"/>
        <end position="228"/>
    </location>
    <ligand>
        <name>D-glyceraldehyde 3-phosphate</name>
        <dbReference type="ChEBI" id="CHEBI:59776"/>
    </ligand>
</feature>
<dbReference type="CDD" id="cd18126">
    <property type="entry name" value="GAPDH_I_C"/>
    <property type="match status" value="1"/>
</dbReference>
<dbReference type="OrthoDB" id="1152826at2759"/>
<feature type="binding site" evidence="7">
    <location>
        <position position="196"/>
    </location>
    <ligand>
        <name>D-glyceraldehyde 3-phosphate</name>
        <dbReference type="ChEBI" id="CHEBI:59776"/>
    </ligand>
</feature>
<dbReference type="PRINTS" id="PR00078">
    <property type="entry name" value="G3PDHDRGNASE"/>
</dbReference>
<feature type="binding site" evidence="8">
    <location>
        <position position="131"/>
    </location>
    <ligand>
        <name>NAD(+)</name>
        <dbReference type="ChEBI" id="CHEBI:57540"/>
    </ligand>
</feature>
<evidence type="ECO:0000256" key="2">
    <source>
        <dbReference type="ARBA" id="ARBA00007406"/>
    </source>
</evidence>
<dbReference type="AlphaFoldDB" id="A0A6U0B9D9"/>
<dbReference type="GO" id="GO:0047100">
    <property type="term" value="F:glyceraldehyde-3-phosphate dehydrogenase (NADP+) (phosphorylating) activity"/>
    <property type="evidence" value="ECO:0007669"/>
    <property type="project" value="UniProtKB-EC"/>
</dbReference>
<evidence type="ECO:0000256" key="8">
    <source>
        <dbReference type="PIRSR" id="PIRSR000149-3"/>
    </source>
</evidence>
<dbReference type="InterPro" id="IPR020831">
    <property type="entry name" value="GlycerAld/Erythrose_P_DH"/>
</dbReference>
<dbReference type="SUPFAM" id="SSF55347">
    <property type="entry name" value="Glyceraldehyde-3-phosphate dehydrogenase-like, C-terminal domain"/>
    <property type="match status" value="1"/>
</dbReference>
<feature type="binding site" evidence="8">
    <location>
        <position position="335"/>
    </location>
    <ligand>
        <name>NAD(+)</name>
        <dbReference type="ChEBI" id="CHEBI:57540"/>
    </ligand>
</feature>
<dbReference type="FunFam" id="3.30.360.10:FF:000002">
    <property type="entry name" value="Glyceraldehyde-3-phosphate dehydrogenase"/>
    <property type="match status" value="1"/>
</dbReference>